<dbReference type="EMBL" id="FMZW01000037">
    <property type="protein sequence ID" value="SDE85363.1"/>
    <property type="molecule type" value="Genomic_DNA"/>
</dbReference>
<evidence type="ECO:0000313" key="2">
    <source>
        <dbReference type="Proteomes" id="UP000199245"/>
    </source>
</evidence>
<proteinExistence type="predicted"/>
<gene>
    <name evidence="1" type="ORF">SAMN05216337_103717</name>
</gene>
<name>A0A1G7GB95_9BRAD</name>
<sequence>MLPKIAHVIIIGLSEEERGKLDESTRKILHFSDPSWEYKSYGCDTLQEAAAIAKDMARVDIFYVAEGAESESIPYEKFGLELDYEILGELMENHSSKPVVSYARADRPNKLATAIFALWRDRSKSTSA</sequence>
<dbReference type="AlphaFoldDB" id="A0A1G7GB95"/>
<organism evidence="1 2">
    <name type="scientific">Bradyrhizobium brasilense</name>
    <dbReference type="NCBI Taxonomy" id="1419277"/>
    <lineage>
        <taxon>Bacteria</taxon>
        <taxon>Pseudomonadati</taxon>
        <taxon>Pseudomonadota</taxon>
        <taxon>Alphaproteobacteria</taxon>
        <taxon>Hyphomicrobiales</taxon>
        <taxon>Nitrobacteraceae</taxon>
        <taxon>Bradyrhizobium</taxon>
    </lineage>
</organism>
<protein>
    <submittedName>
        <fullName evidence="1">Uncharacterized protein</fullName>
    </submittedName>
</protein>
<dbReference type="Proteomes" id="UP000199245">
    <property type="component" value="Unassembled WGS sequence"/>
</dbReference>
<evidence type="ECO:0000313" key="1">
    <source>
        <dbReference type="EMBL" id="SDE85363.1"/>
    </source>
</evidence>
<accession>A0A1G7GB95</accession>
<reference evidence="1 2" key="1">
    <citation type="submission" date="2016-10" db="EMBL/GenBank/DDBJ databases">
        <authorList>
            <person name="de Groot N.N."/>
        </authorList>
    </citation>
    <scope>NUCLEOTIDE SEQUENCE [LARGE SCALE GENOMIC DNA]</scope>
    <source>
        <strain evidence="1 2">R5</strain>
    </source>
</reference>
<dbReference type="RefSeq" id="WP_092087778.1">
    <property type="nucleotide sequence ID" value="NZ_FMZW01000037.1"/>
</dbReference>